<feature type="transmembrane region" description="Helical" evidence="6">
    <location>
        <begin position="123"/>
        <end position="143"/>
    </location>
</feature>
<dbReference type="OrthoDB" id="100006at2759"/>
<feature type="transmembrane region" description="Helical" evidence="6">
    <location>
        <begin position="205"/>
        <end position="226"/>
    </location>
</feature>
<dbReference type="SUPFAM" id="SSF81321">
    <property type="entry name" value="Family A G protein-coupled receptor-like"/>
    <property type="match status" value="1"/>
</dbReference>
<evidence type="ECO:0000256" key="1">
    <source>
        <dbReference type="ARBA" id="ARBA00004141"/>
    </source>
</evidence>
<keyword evidence="2 6" id="KW-0812">Transmembrane</keyword>
<feature type="transmembrane region" description="Helical" evidence="6">
    <location>
        <begin position="79"/>
        <end position="103"/>
    </location>
</feature>
<evidence type="ECO:0000313" key="8">
    <source>
        <dbReference type="EMBL" id="KAF2022323.1"/>
    </source>
</evidence>
<evidence type="ECO:0000313" key="9">
    <source>
        <dbReference type="Proteomes" id="UP000799778"/>
    </source>
</evidence>
<evidence type="ECO:0000256" key="5">
    <source>
        <dbReference type="SAM" id="MobiDB-lite"/>
    </source>
</evidence>
<feature type="region of interest" description="Disordered" evidence="5">
    <location>
        <begin position="416"/>
        <end position="464"/>
    </location>
</feature>
<organism evidence="8 9">
    <name type="scientific">Aaosphaeria arxii CBS 175.79</name>
    <dbReference type="NCBI Taxonomy" id="1450172"/>
    <lineage>
        <taxon>Eukaryota</taxon>
        <taxon>Fungi</taxon>
        <taxon>Dikarya</taxon>
        <taxon>Ascomycota</taxon>
        <taxon>Pezizomycotina</taxon>
        <taxon>Dothideomycetes</taxon>
        <taxon>Pleosporomycetidae</taxon>
        <taxon>Pleosporales</taxon>
        <taxon>Pleosporales incertae sedis</taxon>
        <taxon>Aaosphaeria</taxon>
    </lineage>
</organism>
<dbReference type="Gene3D" id="1.20.1070.10">
    <property type="entry name" value="Rhodopsin 7-helix transmembrane proteins"/>
    <property type="match status" value="1"/>
</dbReference>
<comment type="subcellular location">
    <subcellularLocation>
        <location evidence="1">Membrane</location>
        <topology evidence="1">Multi-pass membrane protein</topology>
    </subcellularLocation>
</comment>
<keyword evidence="3 6" id="KW-1133">Transmembrane helix</keyword>
<reference evidence="8" key="1">
    <citation type="journal article" date="2020" name="Stud. Mycol.">
        <title>101 Dothideomycetes genomes: a test case for predicting lifestyles and emergence of pathogens.</title>
        <authorList>
            <person name="Haridas S."/>
            <person name="Albert R."/>
            <person name="Binder M."/>
            <person name="Bloem J."/>
            <person name="Labutti K."/>
            <person name="Salamov A."/>
            <person name="Andreopoulos B."/>
            <person name="Baker S."/>
            <person name="Barry K."/>
            <person name="Bills G."/>
            <person name="Bluhm B."/>
            <person name="Cannon C."/>
            <person name="Castanera R."/>
            <person name="Culley D."/>
            <person name="Daum C."/>
            <person name="Ezra D."/>
            <person name="Gonzalez J."/>
            <person name="Henrissat B."/>
            <person name="Kuo A."/>
            <person name="Liang C."/>
            <person name="Lipzen A."/>
            <person name="Lutzoni F."/>
            <person name="Magnuson J."/>
            <person name="Mondo S."/>
            <person name="Nolan M."/>
            <person name="Ohm R."/>
            <person name="Pangilinan J."/>
            <person name="Park H.-J."/>
            <person name="Ramirez L."/>
            <person name="Alfaro M."/>
            <person name="Sun H."/>
            <person name="Tritt A."/>
            <person name="Yoshinaga Y."/>
            <person name="Zwiers L.-H."/>
            <person name="Turgeon B."/>
            <person name="Goodwin S."/>
            <person name="Spatafora J."/>
            <person name="Crous P."/>
            <person name="Grigoriev I."/>
        </authorList>
    </citation>
    <scope>NUCLEOTIDE SEQUENCE</scope>
    <source>
        <strain evidence="8">CBS 175.79</strain>
    </source>
</reference>
<feature type="transmembrane region" description="Helical" evidence="6">
    <location>
        <begin position="37"/>
        <end position="59"/>
    </location>
</feature>
<dbReference type="AlphaFoldDB" id="A0A6A5YAS2"/>
<sequence>MSPSAFNMDLHNRAEVAKRYFAYPNSLDPLTPVFKQGLIPIALFAMLSLISVTALLVFITHRLVSWRKHYKEYVGYNQYVILIYNLLLADLLQSIAFAISFHWMRIGKILAPTVPCFIQAWCLHLGDVASGFFVLAIAIHTWLGVVKGYRMPYKWFVVGILGVWIVAVLLTILGPAMFGDKFFTRAGGWCWVSIDFEQERLYLHYLWIFIVEFGTMAIYGHVFIHLRGRIRSIMNNDTTKLSRATKFMVLYPLVYVLLTLPIAVGRMVAMTGTDMPDVFFCVAGALLTSCGWIDALLYALTRRVLVTNELSTGGYTFSHNVTALTQDVTRPGDTYGLHSINKETSTGQARTVTIVGGKSNRISRLVDHRRGRSVTRDKYELHESVRETSPTGSQDSIIKPNVNAIGIVTETTVQIETASPGERSSPSTEDPNRFASTSRNQSDSAFSVDLEDNERKPTNFLKTS</sequence>
<feature type="transmembrane region" description="Helical" evidence="6">
    <location>
        <begin position="277"/>
        <end position="300"/>
    </location>
</feature>
<evidence type="ECO:0000256" key="2">
    <source>
        <dbReference type="ARBA" id="ARBA00022692"/>
    </source>
</evidence>
<dbReference type="EMBL" id="ML978066">
    <property type="protein sequence ID" value="KAF2022323.1"/>
    <property type="molecule type" value="Genomic_DNA"/>
</dbReference>
<dbReference type="GO" id="GO:0005886">
    <property type="term" value="C:plasma membrane"/>
    <property type="evidence" value="ECO:0007669"/>
    <property type="project" value="TreeGrafter"/>
</dbReference>
<feature type="domain" description="G-protein coupled receptors family 1 profile" evidence="7">
    <location>
        <begin position="50"/>
        <end position="298"/>
    </location>
</feature>
<dbReference type="Proteomes" id="UP000799778">
    <property type="component" value="Unassembled WGS sequence"/>
</dbReference>
<evidence type="ECO:0000256" key="4">
    <source>
        <dbReference type="ARBA" id="ARBA00023136"/>
    </source>
</evidence>
<dbReference type="RefSeq" id="XP_033390662.1">
    <property type="nucleotide sequence ID" value="XM_033526856.1"/>
</dbReference>
<evidence type="ECO:0000259" key="7">
    <source>
        <dbReference type="PROSITE" id="PS50262"/>
    </source>
</evidence>
<feature type="transmembrane region" description="Helical" evidence="6">
    <location>
        <begin position="155"/>
        <end position="178"/>
    </location>
</feature>
<proteinExistence type="predicted"/>
<gene>
    <name evidence="8" type="ORF">BU24DRAFT_417968</name>
</gene>
<name>A0A6A5YAS2_9PLEO</name>
<feature type="compositionally biased region" description="Polar residues" evidence="5">
    <location>
        <begin position="416"/>
        <end position="445"/>
    </location>
</feature>
<evidence type="ECO:0000256" key="3">
    <source>
        <dbReference type="ARBA" id="ARBA00022989"/>
    </source>
</evidence>
<dbReference type="Pfam" id="PF00001">
    <property type="entry name" value="7tm_1"/>
    <property type="match status" value="1"/>
</dbReference>
<dbReference type="PANTHER" id="PTHR23112:SF37">
    <property type="entry name" value="G PROTEIN-COUPLED RECEPTOR GPR1"/>
    <property type="match status" value="1"/>
</dbReference>
<dbReference type="GeneID" id="54284253"/>
<evidence type="ECO:0000256" key="6">
    <source>
        <dbReference type="SAM" id="Phobius"/>
    </source>
</evidence>
<keyword evidence="4 6" id="KW-0472">Membrane</keyword>
<keyword evidence="9" id="KW-1185">Reference proteome</keyword>
<dbReference type="GO" id="GO:0007189">
    <property type="term" value="P:adenylate cyclase-activating G protein-coupled receptor signaling pathway"/>
    <property type="evidence" value="ECO:0007669"/>
    <property type="project" value="TreeGrafter"/>
</dbReference>
<dbReference type="PROSITE" id="PS50262">
    <property type="entry name" value="G_PROTEIN_RECEP_F1_2"/>
    <property type="match status" value="1"/>
</dbReference>
<dbReference type="InterPro" id="IPR000276">
    <property type="entry name" value="GPCR_Rhodpsn"/>
</dbReference>
<dbReference type="InterPro" id="IPR017452">
    <property type="entry name" value="GPCR_Rhodpsn_7TM"/>
</dbReference>
<dbReference type="PANTHER" id="PTHR23112">
    <property type="entry name" value="G PROTEIN-COUPLED RECEPTOR 157-RELATED"/>
    <property type="match status" value="1"/>
</dbReference>
<accession>A0A6A5YAS2</accession>
<feature type="transmembrane region" description="Helical" evidence="6">
    <location>
        <begin position="247"/>
        <end position="265"/>
    </location>
</feature>
<protein>
    <recommendedName>
        <fullName evidence="7">G-protein coupled receptors family 1 profile domain-containing protein</fullName>
    </recommendedName>
</protein>
<dbReference type="GO" id="GO:0004930">
    <property type="term" value="F:G protein-coupled receptor activity"/>
    <property type="evidence" value="ECO:0007669"/>
    <property type="project" value="InterPro"/>
</dbReference>